<feature type="compositionally biased region" description="Low complexity" evidence="1">
    <location>
        <begin position="48"/>
        <end position="65"/>
    </location>
</feature>
<dbReference type="STRING" id="1095630.A0A2J6T228"/>
<feature type="compositionally biased region" description="Basic and acidic residues" evidence="1">
    <location>
        <begin position="369"/>
        <end position="383"/>
    </location>
</feature>
<dbReference type="InterPro" id="IPR011600">
    <property type="entry name" value="Pept_C14_caspase"/>
</dbReference>
<dbReference type="Gene3D" id="3.30.160.60">
    <property type="entry name" value="Classic Zinc Finger"/>
    <property type="match status" value="1"/>
</dbReference>
<dbReference type="Pfam" id="PF00656">
    <property type="entry name" value="Peptidase_C14"/>
    <property type="match status" value="1"/>
</dbReference>
<evidence type="ECO:0000256" key="1">
    <source>
        <dbReference type="SAM" id="MobiDB-lite"/>
    </source>
</evidence>
<feature type="region of interest" description="Disordered" evidence="1">
    <location>
        <begin position="717"/>
        <end position="750"/>
    </location>
</feature>
<feature type="compositionally biased region" description="Basic residues" evidence="1">
    <location>
        <begin position="740"/>
        <end position="750"/>
    </location>
</feature>
<dbReference type="InParanoid" id="A0A2J6T228"/>
<dbReference type="GO" id="GO:0006508">
    <property type="term" value="P:proteolysis"/>
    <property type="evidence" value="ECO:0007669"/>
    <property type="project" value="InterPro"/>
</dbReference>
<dbReference type="AlphaFoldDB" id="A0A2J6T228"/>
<feature type="compositionally biased region" description="Basic and acidic residues" evidence="1">
    <location>
        <begin position="414"/>
        <end position="423"/>
    </location>
</feature>
<feature type="region of interest" description="Disordered" evidence="1">
    <location>
        <begin position="333"/>
        <end position="355"/>
    </location>
</feature>
<evidence type="ECO:0000313" key="5">
    <source>
        <dbReference type="Proteomes" id="UP000235371"/>
    </source>
</evidence>
<evidence type="ECO:0000313" key="4">
    <source>
        <dbReference type="EMBL" id="PMD57070.1"/>
    </source>
</evidence>
<sequence length="750" mass="83935">MERRKAHLYESVDITVDGDLDESPYQPSQVEGNLTTMEGHSTSDESSEPASSSSNSRSPHSSTSSVPPRAEDWDRTLRHIGLEDFGKALENAARAVYPNGKISRYSRVYVLLICWETQDPKLPVECEIRRLRNVLENVYNYDVEEFRIPDSESHAEVSEKINSFVKVGGNSNNDLKIVYYAGHSRLSRTKELVWSTLPETKNAKCSIVIWSGIQRSLEMARSDVLILLDCCSSGAAHASEGRGITEVICACPFDSKANGVGQYSFTQALTTELRLLSKKPGFSVGELYTSVYTRMQSFLAQGIENERYPPPVHFPFTQEEFFRRSIVLSIQDPQVRRGRESEANSSKRLSFENSDELCGPKKRHCLEDLSRSNTEESTPRLDESNAQNVQGGGTRASTTPQKQGGSKQENGCNDVRRSIPKDSLHPLDAPRALFAVRFKDDLRAEDLSVELFRDWLRAIPAAAEEVCIEASFKCFSTLVFITVPLSMRAYIPDNPAIFYLGTVLSPITLPLKKRELDSLQTNDEVVSHTELKEDKDITKPASRHPRHDSTANKTFPSRPRDKFYSLAGNAGGSEDKLNDNGNDGIVIASPVMWDNYDFLDSQRSSPGLPDPWSPGRSEISDEAFKRVGLSSLESVDSTAREHPLYHNVSPHSDGLYHCPFEDDPKANSCLLRHEREAHAMHGHGDKPYLCTYEGCERAVPGNGFPRLWNQRDHIKRAHNDKDRQPCISFPTPPTSGSSTRGKKRRASGIY</sequence>
<evidence type="ECO:0000259" key="3">
    <source>
        <dbReference type="Pfam" id="PF26176"/>
    </source>
</evidence>
<reference evidence="4 5" key="1">
    <citation type="submission" date="2016-04" db="EMBL/GenBank/DDBJ databases">
        <title>A degradative enzymes factory behind the ericoid mycorrhizal symbiosis.</title>
        <authorList>
            <consortium name="DOE Joint Genome Institute"/>
            <person name="Martino E."/>
            <person name="Morin E."/>
            <person name="Grelet G."/>
            <person name="Kuo A."/>
            <person name="Kohler A."/>
            <person name="Daghino S."/>
            <person name="Barry K."/>
            <person name="Choi C."/>
            <person name="Cichocki N."/>
            <person name="Clum A."/>
            <person name="Copeland A."/>
            <person name="Hainaut M."/>
            <person name="Haridas S."/>
            <person name="Labutti K."/>
            <person name="Lindquist E."/>
            <person name="Lipzen A."/>
            <person name="Khouja H.-R."/>
            <person name="Murat C."/>
            <person name="Ohm R."/>
            <person name="Olson A."/>
            <person name="Spatafora J."/>
            <person name="Veneault-Fourrey C."/>
            <person name="Henrissat B."/>
            <person name="Grigoriev I."/>
            <person name="Martin F."/>
            <person name="Perotto S."/>
        </authorList>
    </citation>
    <scope>NUCLEOTIDE SEQUENCE [LARGE SCALE GENOMIC DNA]</scope>
    <source>
        <strain evidence="4 5">E</strain>
    </source>
</reference>
<dbReference type="GeneID" id="36595151"/>
<feature type="compositionally biased region" description="Basic and acidic residues" evidence="1">
    <location>
        <begin position="527"/>
        <end position="538"/>
    </location>
</feature>
<feature type="domain" description="C2H2-domain containing protein second zinc finger" evidence="3">
    <location>
        <begin position="687"/>
        <end position="718"/>
    </location>
</feature>
<feature type="domain" description="Peptidase C14 caspase" evidence="2">
    <location>
        <begin position="127"/>
        <end position="295"/>
    </location>
</feature>
<proteinExistence type="predicted"/>
<dbReference type="OrthoDB" id="4760831at2759"/>
<name>A0A2J6T228_9HELO</name>
<feature type="compositionally biased region" description="Polar residues" evidence="1">
    <location>
        <begin position="343"/>
        <end position="352"/>
    </location>
</feature>
<gene>
    <name evidence="4" type="ORF">K444DRAFT_665514</name>
</gene>
<feature type="region of interest" description="Disordered" evidence="1">
    <location>
        <begin position="527"/>
        <end position="558"/>
    </location>
</feature>
<keyword evidence="5" id="KW-1185">Reference proteome</keyword>
<dbReference type="EMBL" id="KZ613847">
    <property type="protein sequence ID" value="PMD57070.1"/>
    <property type="molecule type" value="Genomic_DNA"/>
</dbReference>
<feature type="compositionally biased region" description="Polar residues" evidence="1">
    <location>
        <begin position="384"/>
        <end position="411"/>
    </location>
</feature>
<dbReference type="Pfam" id="PF26176">
    <property type="entry name" value="zf_C2H2_17_2"/>
    <property type="match status" value="1"/>
</dbReference>
<dbReference type="RefSeq" id="XP_024733974.1">
    <property type="nucleotide sequence ID" value="XM_024887075.1"/>
</dbReference>
<protein>
    <recommendedName>
        <fullName evidence="6">C2H2-type domain-containing protein</fullName>
    </recommendedName>
</protein>
<feature type="region of interest" description="Disordered" evidence="1">
    <location>
        <begin position="1"/>
        <end position="72"/>
    </location>
</feature>
<accession>A0A2J6T228</accession>
<evidence type="ECO:0000259" key="2">
    <source>
        <dbReference type="Pfam" id="PF00656"/>
    </source>
</evidence>
<feature type="compositionally biased region" description="Basic and acidic residues" evidence="1">
    <location>
        <begin position="1"/>
        <end position="10"/>
    </location>
</feature>
<feature type="compositionally biased region" description="Polar residues" evidence="1">
    <location>
        <begin position="25"/>
        <end position="39"/>
    </location>
</feature>
<dbReference type="GO" id="GO:0004197">
    <property type="term" value="F:cysteine-type endopeptidase activity"/>
    <property type="evidence" value="ECO:0007669"/>
    <property type="project" value="InterPro"/>
</dbReference>
<evidence type="ECO:0008006" key="6">
    <source>
        <dbReference type="Google" id="ProtNLM"/>
    </source>
</evidence>
<feature type="region of interest" description="Disordered" evidence="1">
    <location>
        <begin position="369"/>
        <end position="423"/>
    </location>
</feature>
<dbReference type="Proteomes" id="UP000235371">
    <property type="component" value="Unassembled WGS sequence"/>
</dbReference>
<organism evidence="4 5">
    <name type="scientific">Hyaloscypha bicolor E</name>
    <dbReference type="NCBI Taxonomy" id="1095630"/>
    <lineage>
        <taxon>Eukaryota</taxon>
        <taxon>Fungi</taxon>
        <taxon>Dikarya</taxon>
        <taxon>Ascomycota</taxon>
        <taxon>Pezizomycotina</taxon>
        <taxon>Leotiomycetes</taxon>
        <taxon>Helotiales</taxon>
        <taxon>Hyaloscyphaceae</taxon>
        <taxon>Hyaloscypha</taxon>
        <taxon>Hyaloscypha bicolor</taxon>
    </lineage>
</organism>
<dbReference type="InterPro" id="IPR059095">
    <property type="entry name" value="Znf_C2H2_17_2nd"/>
</dbReference>